<feature type="compositionally biased region" description="Polar residues" evidence="1">
    <location>
        <begin position="40"/>
        <end position="51"/>
    </location>
</feature>
<proteinExistence type="predicted"/>
<gene>
    <name evidence="2" type="ORF">Aiant_28420</name>
</gene>
<evidence type="ECO:0000313" key="3">
    <source>
        <dbReference type="Proteomes" id="UP000676967"/>
    </source>
</evidence>
<dbReference type="Proteomes" id="UP000676967">
    <property type="component" value="Chromosome"/>
</dbReference>
<evidence type="ECO:0000256" key="1">
    <source>
        <dbReference type="SAM" id="MobiDB-lite"/>
    </source>
</evidence>
<reference evidence="2 3" key="1">
    <citation type="submission" date="2020-08" db="EMBL/GenBank/DDBJ databases">
        <title>Whole genome shotgun sequence of Actinoplanes ianthinogenes NBRC 13996.</title>
        <authorList>
            <person name="Komaki H."/>
            <person name="Tamura T."/>
        </authorList>
    </citation>
    <scope>NUCLEOTIDE SEQUENCE [LARGE SCALE GENOMIC DNA]</scope>
    <source>
        <strain evidence="2 3">NBRC 13996</strain>
    </source>
</reference>
<dbReference type="EMBL" id="AP023356">
    <property type="protein sequence ID" value="BCJ42185.1"/>
    <property type="molecule type" value="Genomic_DNA"/>
</dbReference>
<feature type="region of interest" description="Disordered" evidence="1">
    <location>
        <begin position="35"/>
        <end position="56"/>
    </location>
</feature>
<name>A0ABM7LSK9_9ACTN</name>
<evidence type="ECO:0000313" key="2">
    <source>
        <dbReference type="EMBL" id="BCJ42185.1"/>
    </source>
</evidence>
<sequence length="87" mass="9064">MGRKFGAAWAGLEAAMPASATAAASHRMVVCFMEHETRRSGQNSQTDTPSSDAAGIRTTCETARGDTRLILSGDPEVKITPVGTGVL</sequence>
<keyword evidence="3" id="KW-1185">Reference proteome</keyword>
<protein>
    <submittedName>
        <fullName evidence="2">Uncharacterized protein</fullName>
    </submittedName>
</protein>
<organism evidence="2 3">
    <name type="scientific">Actinoplanes ianthinogenes</name>
    <dbReference type="NCBI Taxonomy" id="122358"/>
    <lineage>
        <taxon>Bacteria</taxon>
        <taxon>Bacillati</taxon>
        <taxon>Actinomycetota</taxon>
        <taxon>Actinomycetes</taxon>
        <taxon>Micromonosporales</taxon>
        <taxon>Micromonosporaceae</taxon>
        <taxon>Actinoplanes</taxon>
    </lineage>
</organism>
<accession>A0ABM7LSK9</accession>